<dbReference type="NCBIfam" id="TIGR01470">
    <property type="entry name" value="cysG_Nterm"/>
    <property type="match status" value="1"/>
</dbReference>
<dbReference type="EC" id="1.3.1.76" evidence="2"/>
<dbReference type="FunCoup" id="A9B6S9">
    <property type="interactions" value="125"/>
</dbReference>
<evidence type="ECO:0000256" key="6">
    <source>
        <dbReference type="ARBA" id="ARBA00047561"/>
    </source>
</evidence>
<dbReference type="InterPro" id="IPR042518">
    <property type="entry name" value="SirC_C"/>
</dbReference>
<dbReference type="SUPFAM" id="SSF75615">
    <property type="entry name" value="Siroheme synthase middle domains-like"/>
    <property type="match status" value="1"/>
</dbReference>
<dbReference type="Pfam" id="PF13241">
    <property type="entry name" value="NAD_binding_7"/>
    <property type="match status" value="1"/>
</dbReference>
<evidence type="ECO:0000256" key="3">
    <source>
        <dbReference type="ARBA" id="ARBA00023002"/>
    </source>
</evidence>
<dbReference type="BioCyc" id="HAUR316274:GHYA-1772-MONOMER"/>
<organism evidence="7 8">
    <name type="scientific">Herpetosiphon aurantiacus (strain ATCC 23779 / DSM 785 / 114-95)</name>
    <dbReference type="NCBI Taxonomy" id="316274"/>
    <lineage>
        <taxon>Bacteria</taxon>
        <taxon>Bacillati</taxon>
        <taxon>Chloroflexota</taxon>
        <taxon>Chloroflexia</taxon>
        <taxon>Herpetosiphonales</taxon>
        <taxon>Herpetosiphonaceae</taxon>
        <taxon>Herpetosiphon</taxon>
    </lineage>
</organism>
<dbReference type="EMBL" id="CP000875">
    <property type="protein sequence ID" value="ABX04388.1"/>
    <property type="molecule type" value="Genomic_DNA"/>
</dbReference>
<evidence type="ECO:0000256" key="5">
    <source>
        <dbReference type="ARBA" id="ARBA00023244"/>
    </source>
</evidence>
<keyword evidence="5" id="KW-0627">Porphyrin biosynthesis</keyword>
<dbReference type="HOGENOM" id="CLU_011276_8_1_0"/>
<dbReference type="Gene3D" id="3.40.50.720">
    <property type="entry name" value="NAD(P)-binding Rossmann-like Domain"/>
    <property type="match status" value="1"/>
</dbReference>
<dbReference type="InParanoid" id="A9B6S9"/>
<keyword evidence="8" id="KW-1185">Reference proteome</keyword>
<reference evidence="7 8" key="1">
    <citation type="journal article" date="2011" name="Stand. Genomic Sci.">
        <title>Complete genome sequence of the filamentous gliding predatory bacterium Herpetosiphon aurantiacus type strain (114-95(T)).</title>
        <authorList>
            <person name="Kiss H."/>
            <person name="Nett M."/>
            <person name="Domin N."/>
            <person name="Martin K."/>
            <person name="Maresca J.A."/>
            <person name="Copeland A."/>
            <person name="Lapidus A."/>
            <person name="Lucas S."/>
            <person name="Berry K.W."/>
            <person name="Glavina Del Rio T."/>
            <person name="Dalin E."/>
            <person name="Tice H."/>
            <person name="Pitluck S."/>
            <person name="Richardson P."/>
            <person name="Bruce D."/>
            <person name="Goodwin L."/>
            <person name="Han C."/>
            <person name="Detter J.C."/>
            <person name="Schmutz J."/>
            <person name="Brettin T."/>
            <person name="Land M."/>
            <person name="Hauser L."/>
            <person name="Kyrpides N.C."/>
            <person name="Ivanova N."/>
            <person name="Goker M."/>
            <person name="Woyke T."/>
            <person name="Klenk H.P."/>
            <person name="Bryant D.A."/>
        </authorList>
    </citation>
    <scope>NUCLEOTIDE SEQUENCE [LARGE SCALE GENOMIC DNA]</scope>
    <source>
        <strain evidence="8">ATCC 23779 / DSM 785 / 114-95</strain>
    </source>
</reference>
<dbReference type="GO" id="GO:0043115">
    <property type="term" value="F:precorrin-2 dehydrogenase activity"/>
    <property type="evidence" value="ECO:0007669"/>
    <property type="project" value="UniProtKB-EC"/>
</dbReference>
<accession>A9B6S9</accession>
<sequence>MYPIVLTNLAQQRCVVVGGGAVAERKVAGLITGGANPIVISPQLTPQLQHWQASNQIQHLAREYQFGDCEAAFLVVAATNQRLVNQQIAHECHNRPILLNIADAAEEGNFITTANHRQGSLLFSVSSSGASPALSRYLRQQLSNYFDQRYATLAQIVAAQRAELATLTTTEREQYFDQLLVELAQQPPTLNHLPTEDL</sequence>
<dbReference type="Gene3D" id="1.10.8.610">
    <property type="entry name" value="SirC, precorrin-2 dehydrogenase, C-terminal helical domain-like"/>
    <property type="match status" value="1"/>
</dbReference>
<evidence type="ECO:0000256" key="2">
    <source>
        <dbReference type="ARBA" id="ARBA00012400"/>
    </source>
</evidence>
<name>A9B6S9_HERA2</name>
<evidence type="ECO:0000256" key="1">
    <source>
        <dbReference type="ARBA" id="ARBA00005010"/>
    </source>
</evidence>
<dbReference type="SUPFAM" id="SSF51735">
    <property type="entry name" value="NAD(P)-binding Rossmann-fold domains"/>
    <property type="match status" value="1"/>
</dbReference>
<dbReference type="PANTHER" id="PTHR35330">
    <property type="entry name" value="SIROHEME BIOSYNTHESIS PROTEIN MET8"/>
    <property type="match status" value="1"/>
</dbReference>
<dbReference type="eggNOG" id="COG1648">
    <property type="taxonomic scope" value="Bacteria"/>
</dbReference>
<comment type="pathway">
    <text evidence="1">Porphyrin-containing compound metabolism; siroheme biosynthesis; sirohydrochlorin from precorrin-2: step 1/1.</text>
</comment>
<protein>
    <recommendedName>
        <fullName evidence="2">precorrin-2 dehydrogenase</fullName>
        <ecNumber evidence="2">1.3.1.76</ecNumber>
    </recommendedName>
</protein>
<evidence type="ECO:0000313" key="8">
    <source>
        <dbReference type="Proteomes" id="UP000000787"/>
    </source>
</evidence>
<dbReference type="Proteomes" id="UP000000787">
    <property type="component" value="Chromosome"/>
</dbReference>
<dbReference type="GO" id="GO:0019354">
    <property type="term" value="P:siroheme biosynthetic process"/>
    <property type="evidence" value="ECO:0007669"/>
    <property type="project" value="UniProtKB-UniPathway"/>
</dbReference>
<dbReference type="InterPro" id="IPR028161">
    <property type="entry name" value="Met8-like"/>
</dbReference>
<dbReference type="AlphaFoldDB" id="A9B6S9"/>
<gene>
    <name evidence="7" type="ordered locus">Haur_1745</name>
</gene>
<dbReference type="KEGG" id="hau:Haur_1745"/>
<dbReference type="InterPro" id="IPR006367">
    <property type="entry name" value="Sirohaem_synthase_N"/>
</dbReference>
<dbReference type="UniPathway" id="UPA00262">
    <property type="reaction ID" value="UER00222"/>
</dbReference>
<dbReference type="InterPro" id="IPR036291">
    <property type="entry name" value="NAD(P)-bd_dom_sf"/>
</dbReference>
<keyword evidence="3" id="KW-0560">Oxidoreductase</keyword>
<comment type="catalytic activity">
    <reaction evidence="6">
        <text>precorrin-2 + NAD(+) = sirohydrochlorin + NADH + 2 H(+)</text>
        <dbReference type="Rhea" id="RHEA:15613"/>
        <dbReference type="ChEBI" id="CHEBI:15378"/>
        <dbReference type="ChEBI" id="CHEBI:57540"/>
        <dbReference type="ChEBI" id="CHEBI:57945"/>
        <dbReference type="ChEBI" id="CHEBI:58351"/>
        <dbReference type="ChEBI" id="CHEBI:58827"/>
        <dbReference type="EC" id="1.3.1.76"/>
    </reaction>
</comment>
<dbReference type="PANTHER" id="PTHR35330:SF1">
    <property type="entry name" value="SIROHEME BIOSYNTHESIS PROTEIN MET8"/>
    <property type="match status" value="1"/>
</dbReference>
<keyword evidence="4" id="KW-0520">NAD</keyword>
<dbReference type="GO" id="GO:0004325">
    <property type="term" value="F:ferrochelatase activity"/>
    <property type="evidence" value="ECO:0007669"/>
    <property type="project" value="InterPro"/>
</dbReference>
<evidence type="ECO:0000313" key="7">
    <source>
        <dbReference type="EMBL" id="ABX04388.1"/>
    </source>
</evidence>
<dbReference type="STRING" id="316274.Haur_1745"/>
<evidence type="ECO:0000256" key="4">
    <source>
        <dbReference type="ARBA" id="ARBA00023027"/>
    </source>
</evidence>
<proteinExistence type="predicted"/>